<dbReference type="SUPFAM" id="SSF53697">
    <property type="entry name" value="SIS domain"/>
    <property type="match status" value="1"/>
</dbReference>
<dbReference type="InterPro" id="IPR001347">
    <property type="entry name" value="SIS_dom"/>
</dbReference>
<dbReference type="AlphaFoldDB" id="A0A3N1UQY5"/>
<dbReference type="Pfam" id="PF00571">
    <property type="entry name" value="CBS"/>
    <property type="match status" value="2"/>
</dbReference>
<dbReference type="FunFam" id="3.40.50.10490:FF:000011">
    <property type="entry name" value="Arabinose 5-phosphate isomerase"/>
    <property type="match status" value="1"/>
</dbReference>
<dbReference type="PROSITE" id="PS51464">
    <property type="entry name" value="SIS"/>
    <property type="match status" value="1"/>
</dbReference>
<dbReference type="InterPro" id="IPR035474">
    <property type="entry name" value="SIS_Kpsf"/>
</dbReference>
<keyword evidence="10" id="KW-0413">Isomerase</keyword>
<evidence type="ECO:0000256" key="7">
    <source>
        <dbReference type="PROSITE-ProRule" id="PRU00703"/>
    </source>
</evidence>
<keyword evidence="5" id="KW-0862">Zinc</keyword>
<evidence type="ECO:0000313" key="10">
    <source>
        <dbReference type="EMBL" id="ROQ93515.1"/>
    </source>
</evidence>
<reference evidence="10 11" key="1">
    <citation type="submission" date="2018-11" db="EMBL/GenBank/DDBJ databases">
        <title>Genomic Encyclopedia of Type Strains, Phase IV (KMG-IV): sequencing the most valuable type-strain genomes for metagenomic binning, comparative biology and taxonomic classification.</title>
        <authorList>
            <person name="Goeker M."/>
        </authorList>
    </citation>
    <scope>NUCLEOTIDE SEQUENCE [LARGE SCALE GENOMIC DNA]</scope>
    <source>
        <strain evidence="10 11">DSM 22027</strain>
    </source>
</reference>
<dbReference type="Proteomes" id="UP000276223">
    <property type="component" value="Unassembled WGS sequence"/>
</dbReference>
<proteinExistence type="inferred from homology"/>
<sequence length="321" mass="34659">MRIAKDVLHIEAEGLLTLMEHVDESFARAVEWIYASPGRVIVTGVGKSGIVGRKIVATLSSTGTPALFLHPVEAMHGDLGMVRSEDIVLALSNSGETDEINFILPSLRAIGTKIVAFTGNLDSTLARHCDLAIFTGVPREACPFGLAPTASSTAMLAMGDALAVALIKKRDFSVMEFRRYHPGGQLGQRLQSHVMDVMRRGDAIPMVSTDCLLMEAVRVMSEKGLGATLVVDADEKLTGIVTDGDLRRALERFVSVVNVRVSEVMTANPKALEPDRKVGEAIEIMEKHLVTVLPVIDAAHRIVGVLHLHDLLGKGQVRFSL</sequence>
<feature type="domain" description="SIS" evidence="9">
    <location>
        <begin position="29"/>
        <end position="172"/>
    </location>
</feature>
<organism evidence="10 11">
    <name type="scientific">Desulfosoma caldarium</name>
    <dbReference type="NCBI Taxonomy" id="610254"/>
    <lineage>
        <taxon>Bacteria</taxon>
        <taxon>Pseudomonadati</taxon>
        <taxon>Thermodesulfobacteriota</taxon>
        <taxon>Syntrophobacteria</taxon>
        <taxon>Syntrophobacterales</taxon>
        <taxon>Syntrophobacteraceae</taxon>
        <taxon>Desulfosoma</taxon>
    </lineage>
</organism>
<dbReference type="CDD" id="cd05014">
    <property type="entry name" value="SIS_Kpsf"/>
    <property type="match status" value="1"/>
</dbReference>
<evidence type="ECO:0000256" key="1">
    <source>
        <dbReference type="ARBA" id="ARBA00008165"/>
    </source>
</evidence>
<feature type="site" description="Catalytically relevant" evidence="6">
    <location>
        <position position="181"/>
    </location>
</feature>
<feature type="domain" description="CBS" evidence="8">
    <location>
        <begin position="265"/>
        <end position="321"/>
    </location>
</feature>
<dbReference type="Gene3D" id="3.10.580.10">
    <property type="entry name" value="CBS-domain"/>
    <property type="match status" value="1"/>
</dbReference>
<dbReference type="PROSITE" id="PS51371">
    <property type="entry name" value="CBS"/>
    <property type="match status" value="2"/>
</dbReference>
<dbReference type="CDD" id="cd04604">
    <property type="entry name" value="CBS_pair_SIS_assoc"/>
    <property type="match status" value="1"/>
</dbReference>
<comment type="similarity">
    <text evidence="1 4">Belongs to the SIS family. GutQ/KpsF subfamily.</text>
</comment>
<accession>A0A3N1UQY5</accession>
<dbReference type="InterPro" id="IPR046342">
    <property type="entry name" value="CBS_dom_sf"/>
</dbReference>
<evidence type="ECO:0000256" key="3">
    <source>
        <dbReference type="ARBA" id="ARBA00023122"/>
    </source>
</evidence>
<dbReference type="GO" id="GO:0005975">
    <property type="term" value="P:carbohydrate metabolic process"/>
    <property type="evidence" value="ECO:0007669"/>
    <property type="project" value="InterPro"/>
</dbReference>
<dbReference type="InterPro" id="IPR046348">
    <property type="entry name" value="SIS_dom_sf"/>
</dbReference>
<dbReference type="GO" id="GO:1901135">
    <property type="term" value="P:carbohydrate derivative metabolic process"/>
    <property type="evidence" value="ECO:0007669"/>
    <property type="project" value="InterPro"/>
</dbReference>
<dbReference type="SMART" id="SM00116">
    <property type="entry name" value="CBS"/>
    <property type="match status" value="2"/>
</dbReference>
<evidence type="ECO:0000256" key="4">
    <source>
        <dbReference type="PIRNR" id="PIRNR004692"/>
    </source>
</evidence>
<dbReference type="PIRSF" id="PIRSF004692">
    <property type="entry name" value="KdsD_KpsF"/>
    <property type="match status" value="1"/>
</dbReference>
<evidence type="ECO:0000259" key="8">
    <source>
        <dbReference type="PROSITE" id="PS51371"/>
    </source>
</evidence>
<dbReference type="EMBL" id="RJVA01000011">
    <property type="protein sequence ID" value="ROQ93515.1"/>
    <property type="molecule type" value="Genomic_DNA"/>
</dbReference>
<evidence type="ECO:0000256" key="2">
    <source>
        <dbReference type="ARBA" id="ARBA00022737"/>
    </source>
</evidence>
<evidence type="ECO:0000313" key="11">
    <source>
        <dbReference type="Proteomes" id="UP000276223"/>
    </source>
</evidence>
<protein>
    <submittedName>
        <fullName evidence="10">Arabinose-5-phosphate isomerase</fullName>
    </submittedName>
</protein>
<keyword evidence="2" id="KW-0677">Repeat</keyword>
<dbReference type="GO" id="GO:0019146">
    <property type="term" value="F:arabinose-5-phosphate isomerase activity"/>
    <property type="evidence" value="ECO:0007669"/>
    <property type="project" value="UniProtKB-ARBA"/>
</dbReference>
<dbReference type="InterPro" id="IPR000644">
    <property type="entry name" value="CBS_dom"/>
</dbReference>
<dbReference type="GO" id="GO:0097367">
    <property type="term" value="F:carbohydrate derivative binding"/>
    <property type="evidence" value="ECO:0007669"/>
    <property type="project" value="InterPro"/>
</dbReference>
<dbReference type="Gene3D" id="3.40.50.10490">
    <property type="entry name" value="Glucose-6-phosphate isomerase like protein, domain 1"/>
    <property type="match status" value="1"/>
</dbReference>
<dbReference type="InterPro" id="IPR004800">
    <property type="entry name" value="KdsD/KpsF-type"/>
</dbReference>
<gene>
    <name evidence="10" type="ORF">EDC27_1538</name>
</gene>
<dbReference type="Pfam" id="PF01380">
    <property type="entry name" value="SIS"/>
    <property type="match status" value="1"/>
</dbReference>
<feature type="binding site" evidence="5">
    <location>
        <position position="70"/>
    </location>
    <ligand>
        <name>Zn(2+)</name>
        <dbReference type="ChEBI" id="CHEBI:29105"/>
    </ligand>
</feature>
<feature type="domain" description="CBS" evidence="8">
    <location>
        <begin position="198"/>
        <end position="256"/>
    </location>
</feature>
<dbReference type="PANTHER" id="PTHR42745:SF1">
    <property type="entry name" value="ARABINOSE 5-PHOSPHATE ISOMERASE KDSD"/>
    <property type="match status" value="1"/>
</dbReference>
<evidence type="ECO:0000256" key="6">
    <source>
        <dbReference type="PIRSR" id="PIRSR004692-3"/>
    </source>
</evidence>
<name>A0A3N1UQY5_9BACT</name>
<feature type="site" description="Catalytically relevant" evidence="6">
    <location>
        <position position="99"/>
    </location>
</feature>
<evidence type="ECO:0000259" key="9">
    <source>
        <dbReference type="PROSITE" id="PS51464"/>
    </source>
</evidence>
<feature type="site" description="Catalytically relevant" evidence="6">
    <location>
        <position position="140"/>
    </location>
</feature>
<dbReference type="GO" id="GO:0046872">
    <property type="term" value="F:metal ion binding"/>
    <property type="evidence" value="ECO:0007669"/>
    <property type="project" value="UniProtKB-KW"/>
</dbReference>
<dbReference type="PANTHER" id="PTHR42745">
    <property type="match status" value="1"/>
</dbReference>
<keyword evidence="5" id="KW-0479">Metal-binding</keyword>
<dbReference type="InterPro" id="IPR050986">
    <property type="entry name" value="GutQ/KpsF_isomerases"/>
</dbReference>
<keyword evidence="11" id="KW-1185">Reference proteome</keyword>
<keyword evidence="3 7" id="KW-0129">CBS domain</keyword>
<feature type="site" description="Catalytically relevant" evidence="6">
    <location>
        <position position="47"/>
    </location>
</feature>
<evidence type="ECO:0000256" key="5">
    <source>
        <dbReference type="PIRSR" id="PIRSR004692-2"/>
    </source>
</evidence>
<comment type="caution">
    <text evidence="10">The sequence shown here is derived from an EMBL/GenBank/DDBJ whole genome shotgun (WGS) entry which is preliminary data.</text>
</comment>
<dbReference type="NCBIfam" id="TIGR00393">
    <property type="entry name" value="kpsF"/>
    <property type="match status" value="1"/>
</dbReference>